<evidence type="ECO:0000313" key="2">
    <source>
        <dbReference type="EMBL" id="GAA1989231.1"/>
    </source>
</evidence>
<name>A0ABN2SP97_9PSEU</name>
<evidence type="ECO:0000256" key="1">
    <source>
        <dbReference type="SAM" id="Phobius"/>
    </source>
</evidence>
<dbReference type="Proteomes" id="UP001501116">
    <property type="component" value="Unassembled WGS sequence"/>
</dbReference>
<keyword evidence="3" id="KW-1185">Reference proteome</keyword>
<feature type="transmembrane region" description="Helical" evidence="1">
    <location>
        <begin position="204"/>
        <end position="223"/>
    </location>
</feature>
<feature type="transmembrane region" description="Helical" evidence="1">
    <location>
        <begin position="229"/>
        <end position="250"/>
    </location>
</feature>
<evidence type="ECO:0000313" key="3">
    <source>
        <dbReference type="Proteomes" id="UP001501116"/>
    </source>
</evidence>
<dbReference type="PANTHER" id="PTHR36840">
    <property type="entry name" value="BLL5714 PROTEIN"/>
    <property type="match status" value="1"/>
</dbReference>
<feature type="transmembrane region" description="Helical" evidence="1">
    <location>
        <begin position="271"/>
        <end position="290"/>
    </location>
</feature>
<feature type="transmembrane region" description="Helical" evidence="1">
    <location>
        <begin position="12"/>
        <end position="29"/>
    </location>
</feature>
<feature type="transmembrane region" description="Helical" evidence="1">
    <location>
        <begin position="360"/>
        <end position="377"/>
    </location>
</feature>
<dbReference type="InterPro" id="IPR010640">
    <property type="entry name" value="Low_temperature_requirement_A"/>
</dbReference>
<sequence>MTEKAEERHASWLELFFDLVAVAGVAQLTHLVHGSTSWGGAGLYVVCFLAFWMAWMCFTVIGNVVGDATRAVPVLVAMAGLVFMAASVREVHDGHAPVFAGAYLGVRVLASRVWEGSREERVIAEWPVVHAGVSMLPWIASFWVDGPWRYALWALGLALDLLITFTVSGERLVAKMAERLSRYGQPPSRVAFGRLDPAHFGERLGLFTIIVLGEGVLTVTAAMAEHAEWHARLFWTVSAALMLLGTLWGAALHHGFGGIPYLSPGRWGPKALLPLHCLITGLLAAFAAGLGDAVESVEHGHVGTATRWLLCGCLAAFIAVGAGVGLSAGHRKGWVFAGLAAGLAIPAALGVAGGSLAPPLFLWLLVVAAGAGLAAGSRARRP</sequence>
<feature type="transmembrane region" description="Helical" evidence="1">
    <location>
        <begin position="41"/>
        <end position="64"/>
    </location>
</feature>
<keyword evidence="1" id="KW-0812">Transmembrane</keyword>
<feature type="transmembrane region" description="Helical" evidence="1">
    <location>
        <begin position="333"/>
        <end position="354"/>
    </location>
</feature>
<dbReference type="Pfam" id="PF06772">
    <property type="entry name" value="LtrA"/>
    <property type="match status" value="1"/>
</dbReference>
<reference evidence="2 3" key="1">
    <citation type="journal article" date="2019" name="Int. J. Syst. Evol. Microbiol.">
        <title>The Global Catalogue of Microorganisms (GCM) 10K type strain sequencing project: providing services to taxonomists for standard genome sequencing and annotation.</title>
        <authorList>
            <consortium name="The Broad Institute Genomics Platform"/>
            <consortium name="The Broad Institute Genome Sequencing Center for Infectious Disease"/>
            <person name="Wu L."/>
            <person name="Ma J."/>
        </authorList>
    </citation>
    <scope>NUCLEOTIDE SEQUENCE [LARGE SCALE GENOMIC DNA]</scope>
    <source>
        <strain evidence="2 3">JCM 14545</strain>
    </source>
</reference>
<keyword evidence="1" id="KW-1133">Transmembrane helix</keyword>
<dbReference type="EMBL" id="BAAANN010000051">
    <property type="protein sequence ID" value="GAA1989231.1"/>
    <property type="molecule type" value="Genomic_DNA"/>
</dbReference>
<gene>
    <name evidence="2" type="ORF">GCM10009754_79330</name>
</gene>
<protein>
    <submittedName>
        <fullName evidence="2">Low temperature requirement protein A</fullName>
    </submittedName>
</protein>
<dbReference type="PANTHER" id="PTHR36840:SF1">
    <property type="entry name" value="BLL5714 PROTEIN"/>
    <property type="match status" value="1"/>
</dbReference>
<proteinExistence type="predicted"/>
<organism evidence="2 3">
    <name type="scientific">Amycolatopsis minnesotensis</name>
    <dbReference type="NCBI Taxonomy" id="337894"/>
    <lineage>
        <taxon>Bacteria</taxon>
        <taxon>Bacillati</taxon>
        <taxon>Actinomycetota</taxon>
        <taxon>Actinomycetes</taxon>
        <taxon>Pseudonocardiales</taxon>
        <taxon>Pseudonocardiaceae</taxon>
        <taxon>Amycolatopsis</taxon>
    </lineage>
</organism>
<feature type="transmembrane region" description="Helical" evidence="1">
    <location>
        <begin position="71"/>
        <end position="88"/>
    </location>
</feature>
<accession>A0ABN2SP97</accession>
<feature type="transmembrane region" description="Helical" evidence="1">
    <location>
        <begin position="150"/>
        <end position="173"/>
    </location>
</feature>
<dbReference type="RefSeq" id="WP_344430696.1">
    <property type="nucleotide sequence ID" value="NZ_BAAANN010000051.1"/>
</dbReference>
<comment type="caution">
    <text evidence="2">The sequence shown here is derived from an EMBL/GenBank/DDBJ whole genome shotgun (WGS) entry which is preliminary data.</text>
</comment>
<keyword evidence="1" id="KW-0472">Membrane</keyword>
<feature type="transmembrane region" description="Helical" evidence="1">
    <location>
        <begin position="305"/>
        <end position="326"/>
    </location>
</feature>